<dbReference type="PANTHER" id="PTHR43884">
    <property type="entry name" value="ACYL-COA DEHYDROGENASE"/>
    <property type="match status" value="1"/>
</dbReference>
<evidence type="ECO:0000256" key="1">
    <source>
        <dbReference type="ARBA" id="ARBA00001974"/>
    </source>
</evidence>
<keyword evidence="5 6" id="KW-0560">Oxidoreductase</keyword>
<dbReference type="InterPro" id="IPR006089">
    <property type="entry name" value="Acyl-CoA_DH_CS"/>
</dbReference>
<keyword evidence="3 6" id="KW-0285">Flavoprotein</keyword>
<dbReference type="SUPFAM" id="SSF47203">
    <property type="entry name" value="Acyl-CoA dehydrogenase C-terminal domain-like"/>
    <property type="match status" value="1"/>
</dbReference>
<dbReference type="AlphaFoldDB" id="A0A017TF19"/>
<dbReference type="eggNOG" id="COG1960">
    <property type="taxonomic scope" value="Bacteria"/>
</dbReference>
<dbReference type="InterPro" id="IPR009100">
    <property type="entry name" value="AcylCoA_DH/oxidase_NM_dom_sf"/>
</dbReference>
<feature type="domain" description="Acyl-CoA dehydrogenase/oxidase C-terminal" evidence="7">
    <location>
        <begin position="231"/>
        <end position="378"/>
    </location>
</feature>
<name>A0A017TF19_9BACT</name>
<organism evidence="10 11">
    <name type="scientific">Chondromyces apiculatus DSM 436</name>
    <dbReference type="NCBI Taxonomy" id="1192034"/>
    <lineage>
        <taxon>Bacteria</taxon>
        <taxon>Pseudomonadati</taxon>
        <taxon>Myxococcota</taxon>
        <taxon>Polyangia</taxon>
        <taxon>Polyangiales</taxon>
        <taxon>Polyangiaceae</taxon>
        <taxon>Chondromyces</taxon>
    </lineage>
</organism>
<keyword evidence="4 6" id="KW-0274">FAD</keyword>
<evidence type="ECO:0000259" key="9">
    <source>
        <dbReference type="Pfam" id="PF02771"/>
    </source>
</evidence>
<dbReference type="Proteomes" id="UP000019678">
    <property type="component" value="Unassembled WGS sequence"/>
</dbReference>
<dbReference type="RefSeq" id="WP_197041059.1">
    <property type="nucleotide sequence ID" value="NZ_ASRX01000010.1"/>
</dbReference>
<dbReference type="STRING" id="1192034.CAP_0250"/>
<dbReference type="InterPro" id="IPR036250">
    <property type="entry name" value="AcylCo_DH-like_C"/>
</dbReference>
<dbReference type="InterPro" id="IPR009075">
    <property type="entry name" value="AcylCo_DH/oxidase_C"/>
</dbReference>
<dbReference type="InterPro" id="IPR013786">
    <property type="entry name" value="AcylCoA_DH/ox_N"/>
</dbReference>
<feature type="domain" description="Acyl-CoA oxidase/dehydrogenase middle" evidence="8">
    <location>
        <begin position="124"/>
        <end position="218"/>
    </location>
</feature>
<evidence type="ECO:0000256" key="5">
    <source>
        <dbReference type="ARBA" id="ARBA00023002"/>
    </source>
</evidence>
<dbReference type="Gene3D" id="1.20.140.10">
    <property type="entry name" value="Butyryl-CoA Dehydrogenase, subunit A, domain 3"/>
    <property type="match status" value="1"/>
</dbReference>
<evidence type="ECO:0000259" key="8">
    <source>
        <dbReference type="Pfam" id="PF02770"/>
    </source>
</evidence>
<proteinExistence type="inferred from homology"/>
<gene>
    <name evidence="10" type="ORF">CAP_0250</name>
</gene>
<accession>A0A017TF19</accession>
<comment type="similarity">
    <text evidence="2 6">Belongs to the acyl-CoA dehydrogenase family.</text>
</comment>
<dbReference type="Pfam" id="PF02771">
    <property type="entry name" value="Acyl-CoA_dh_N"/>
    <property type="match status" value="1"/>
</dbReference>
<evidence type="ECO:0000256" key="6">
    <source>
        <dbReference type="RuleBase" id="RU362125"/>
    </source>
</evidence>
<dbReference type="PANTHER" id="PTHR43884:SF12">
    <property type="entry name" value="ISOVALERYL-COA DEHYDROGENASE, MITOCHONDRIAL-RELATED"/>
    <property type="match status" value="1"/>
</dbReference>
<sequence length="391" mass="43711">MIPRTNFDSEHEIFRASVRQFFQAEVAPRVMRWREQGVVDRDIFTRAGEQGYLLMWAPEEYGGVGIDDMRYEQILQEENYLHGDPGLCLTLHSRVVAPYIGKRGSEAQKQRWLPPAIRGEKILAVAMSEPSAGSDLAGMKTRAEDRGDHWVLSGSKTYISNGLLADLVIVAARTSGPSKHSMGLFVVEAAMEGFRRGRKLHKLGLDAQDTAEMFFDEVKVPKENALGDPTEGFRYLAEALAVERLQIAIGSIAHAQVAFDLTLEYVKERKAFGRPVGTFQDPRFRLARMRAELDALQCYIDHCVMLSNAGRLTAEVASGAKMLATELEGRVIDDCLQLHGGAGYMEEYRICRMFRDARVTRIFGGANEIMAEIIGRGLGLDERKLMKPQPV</sequence>
<feature type="domain" description="Acyl-CoA dehydrogenase/oxidase N-terminal" evidence="9">
    <location>
        <begin position="9"/>
        <end position="120"/>
    </location>
</feature>
<dbReference type="Gene3D" id="1.10.540.10">
    <property type="entry name" value="Acyl-CoA dehydrogenase/oxidase, N-terminal domain"/>
    <property type="match status" value="1"/>
</dbReference>
<reference evidence="10 11" key="1">
    <citation type="submission" date="2013-05" db="EMBL/GenBank/DDBJ databases">
        <title>Genome assembly of Chondromyces apiculatus DSM 436.</title>
        <authorList>
            <person name="Sharma G."/>
            <person name="Khatri I."/>
            <person name="Kaur C."/>
            <person name="Mayilraj S."/>
            <person name="Subramanian S."/>
        </authorList>
    </citation>
    <scope>NUCLEOTIDE SEQUENCE [LARGE SCALE GENOMIC DNA]</scope>
    <source>
        <strain evidence="10 11">DSM 436</strain>
    </source>
</reference>
<dbReference type="FunFam" id="2.40.110.10:FF:000002">
    <property type="entry name" value="Acyl-CoA dehydrogenase fadE12"/>
    <property type="match status" value="1"/>
</dbReference>
<evidence type="ECO:0000256" key="2">
    <source>
        <dbReference type="ARBA" id="ARBA00009347"/>
    </source>
</evidence>
<protein>
    <submittedName>
        <fullName evidence="10">Acyl-CoA dehydrogenase, short-chain specific</fullName>
    </submittedName>
</protein>
<evidence type="ECO:0000313" key="10">
    <source>
        <dbReference type="EMBL" id="EYF07497.1"/>
    </source>
</evidence>
<dbReference type="Gene3D" id="2.40.110.10">
    <property type="entry name" value="Butyryl-CoA Dehydrogenase, subunit A, domain 2"/>
    <property type="match status" value="1"/>
</dbReference>
<dbReference type="Pfam" id="PF02770">
    <property type="entry name" value="Acyl-CoA_dh_M"/>
    <property type="match status" value="1"/>
</dbReference>
<dbReference type="FunFam" id="1.20.140.10:FF:000001">
    <property type="entry name" value="Acyl-CoA dehydrogenase"/>
    <property type="match status" value="1"/>
</dbReference>
<dbReference type="GO" id="GO:0003995">
    <property type="term" value="F:acyl-CoA dehydrogenase activity"/>
    <property type="evidence" value="ECO:0007669"/>
    <property type="project" value="InterPro"/>
</dbReference>
<dbReference type="InterPro" id="IPR006091">
    <property type="entry name" value="Acyl-CoA_Oxase/DH_mid-dom"/>
</dbReference>
<evidence type="ECO:0000256" key="4">
    <source>
        <dbReference type="ARBA" id="ARBA00022827"/>
    </source>
</evidence>
<dbReference type="SUPFAM" id="SSF56645">
    <property type="entry name" value="Acyl-CoA dehydrogenase NM domain-like"/>
    <property type="match status" value="1"/>
</dbReference>
<dbReference type="GO" id="GO:0050660">
    <property type="term" value="F:flavin adenine dinucleotide binding"/>
    <property type="evidence" value="ECO:0007669"/>
    <property type="project" value="InterPro"/>
</dbReference>
<evidence type="ECO:0000256" key="3">
    <source>
        <dbReference type="ARBA" id="ARBA00022630"/>
    </source>
</evidence>
<dbReference type="PROSITE" id="PS00073">
    <property type="entry name" value="ACYL_COA_DH_2"/>
    <property type="match status" value="1"/>
</dbReference>
<keyword evidence="11" id="KW-1185">Reference proteome</keyword>
<dbReference type="EMBL" id="ASRX01000010">
    <property type="protein sequence ID" value="EYF07497.1"/>
    <property type="molecule type" value="Genomic_DNA"/>
</dbReference>
<evidence type="ECO:0000259" key="7">
    <source>
        <dbReference type="Pfam" id="PF00441"/>
    </source>
</evidence>
<dbReference type="PROSITE" id="PS00072">
    <property type="entry name" value="ACYL_COA_DH_1"/>
    <property type="match status" value="1"/>
</dbReference>
<comment type="cofactor">
    <cofactor evidence="1 6">
        <name>FAD</name>
        <dbReference type="ChEBI" id="CHEBI:57692"/>
    </cofactor>
</comment>
<comment type="caution">
    <text evidence="10">The sequence shown here is derived from an EMBL/GenBank/DDBJ whole genome shotgun (WGS) entry which is preliminary data.</text>
</comment>
<dbReference type="InterPro" id="IPR046373">
    <property type="entry name" value="Acyl-CoA_Oxase/DH_mid-dom_sf"/>
</dbReference>
<dbReference type="Pfam" id="PF00441">
    <property type="entry name" value="Acyl-CoA_dh_1"/>
    <property type="match status" value="1"/>
</dbReference>
<evidence type="ECO:0000313" key="11">
    <source>
        <dbReference type="Proteomes" id="UP000019678"/>
    </source>
</evidence>
<dbReference type="InterPro" id="IPR037069">
    <property type="entry name" value="AcylCoA_DH/ox_N_sf"/>
</dbReference>